<feature type="transmembrane region" description="Helical" evidence="1">
    <location>
        <begin position="20"/>
        <end position="38"/>
    </location>
</feature>
<dbReference type="GO" id="GO:0000270">
    <property type="term" value="P:peptidoglycan metabolic process"/>
    <property type="evidence" value="ECO:0007669"/>
    <property type="project" value="TreeGrafter"/>
</dbReference>
<dbReference type="Pfam" id="PF02698">
    <property type="entry name" value="DUF218"/>
    <property type="match status" value="1"/>
</dbReference>
<accession>A0A6H2H8H9</accession>
<dbReference type="KEGG" id="pvac:HC248_01069"/>
<dbReference type="AlphaFoldDB" id="A0A6H2H8H9"/>
<dbReference type="GO" id="GO:0043164">
    <property type="term" value="P:Gram-negative-bacterium-type cell wall biogenesis"/>
    <property type="evidence" value="ECO:0007669"/>
    <property type="project" value="TreeGrafter"/>
</dbReference>
<dbReference type="PANTHER" id="PTHR30336">
    <property type="entry name" value="INNER MEMBRANE PROTEIN, PROBABLE PERMEASE"/>
    <property type="match status" value="1"/>
</dbReference>
<evidence type="ECO:0000313" key="4">
    <source>
        <dbReference type="Proteomes" id="UP000502041"/>
    </source>
</evidence>
<dbReference type="PANTHER" id="PTHR30336:SF4">
    <property type="entry name" value="ENVELOPE BIOGENESIS FACTOR ELYC"/>
    <property type="match status" value="1"/>
</dbReference>
<evidence type="ECO:0000313" key="3">
    <source>
        <dbReference type="EMBL" id="QJC55786.1"/>
    </source>
</evidence>
<dbReference type="EMBL" id="CP051461">
    <property type="protein sequence ID" value="QJC55786.1"/>
    <property type="molecule type" value="Genomic_DNA"/>
</dbReference>
<proteinExistence type="predicted"/>
<dbReference type="InterPro" id="IPR003848">
    <property type="entry name" value="DUF218"/>
</dbReference>
<name>A0A6H2H8H9_9BURK</name>
<keyword evidence="1" id="KW-0812">Transmembrane</keyword>
<dbReference type="InterPro" id="IPR051599">
    <property type="entry name" value="Cell_Envelope_Assoc"/>
</dbReference>
<dbReference type="Gene3D" id="3.40.50.620">
    <property type="entry name" value="HUPs"/>
    <property type="match status" value="1"/>
</dbReference>
<keyword evidence="1" id="KW-0472">Membrane</keyword>
<feature type="domain" description="DUF218" evidence="2">
    <location>
        <begin position="67"/>
        <end position="206"/>
    </location>
</feature>
<dbReference type="GO" id="GO:0005886">
    <property type="term" value="C:plasma membrane"/>
    <property type="evidence" value="ECO:0007669"/>
    <property type="project" value="TreeGrafter"/>
</dbReference>
<dbReference type="Proteomes" id="UP000502041">
    <property type="component" value="Chromosome"/>
</dbReference>
<dbReference type="InterPro" id="IPR014729">
    <property type="entry name" value="Rossmann-like_a/b/a_fold"/>
</dbReference>
<dbReference type="PROSITE" id="PS51257">
    <property type="entry name" value="PROKAR_LIPOPROTEIN"/>
    <property type="match status" value="1"/>
</dbReference>
<evidence type="ECO:0000256" key="1">
    <source>
        <dbReference type="SAM" id="Phobius"/>
    </source>
</evidence>
<keyword evidence="1" id="KW-1133">Transmembrane helix</keyword>
<gene>
    <name evidence="3" type="ORF">HC248_01069</name>
</gene>
<protein>
    <recommendedName>
        <fullName evidence="2">DUF218 domain-containing protein</fullName>
    </recommendedName>
</protein>
<organism evidence="3 4">
    <name type="scientific">Polaromonas vacuolata</name>
    <dbReference type="NCBI Taxonomy" id="37448"/>
    <lineage>
        <taxon>Bacteria</taxon>
        <taxon>Pseudomonadati</taxon>
        <taxon>Pseudomonadota</taxon>
        <taxon>Betaproteobacteria</taxon>
        <taxon>Burkholderiales</taxon>
        <taxon>Comamonadaceae</taxon>
        <taxon>Polaromonas</taxon>
    </lineage>
</organism>
<dbReference type="CDD" id="cd06259">
    <property type="entry name" value="YdcF-like"/>
    <property type="match status" value="1"/>
</dbReference>
<evidence type="ECO:0000259" key="2">
    <source>
        <dbReference type="Pfam" id="PF02698"/>
    </source>
</evidence>
<reference evidence="3 4" key="1">
    <citation type="submission" date="2020-04" db="EMBL/GenBank/DDBJ databases">
        <title>Complete genome of a Psychrophilic, Marine, Gas Vacuolate Bacterium Polaromonas vacuolata KCTC 22033T.</title>
        <authorList>
            <person name="Hwang K."/>
            <person name="Kim K.M."/>
        </authorList>
    </citation>
    <scope>NUCLEOTIDE SEQUENCE [LARGE SCALE GENOMIC DNA]</scope>
    <source>
        <strain evidence="3 4">KCTC 22033</strain>
    </source>
</reference>
<sequence length="217" mass="24050">MNQKAELQRRMKLSVHFKTFMTILTLMTILVLACVVFFSSKAGGVLLTACIEQSATPIDAPAGKAAQAIVVLTGGDLRTQEAARQYRQTGLPVLTSGGDGEAARIKEQLETEFHVPVKWTEENSLNTEQNAMFSAEILAKENIQSIILVTHALHMRRARMMFLDQGLDVIPAATDYTSHTALEWRDFLPSAEGRKLTQSALHEIVGLAWFRIRQIVA</sequence>
<keyword evidence="4" id="KW-1185">Reference proteome</keyword>